<dbReference type="PANTHER" id="PTHR10891">
    <property type="entry name" value="EF-HAND CALCIUM-BINDING DOMAIN CONTAINING PROTEIN"/>
    <property type="match status" value="1"/>
</dbReference>
<comment type="function">
    <text evidence="1">Potential calcium sensor.</text>
</comment>
<dbReference type="FunFam" id="1.10.238.10:FF:000089">
    <property type="entry name" value="calmodulin-like protein 3"/>
    <property type="match status" value="1"/>
</dbReference>
<reference evidence="7 8" key="1">
    <citation type="journal article" date="2019" name="Nat. Plants">
        <title>Genome sequencing of Musa balbisiana reveals subgenome evolution and function divergence in polyploid bananas.</title>
        <authorList>
            <person name="Yao X."/>
        </authorList>
    </citation>
    <scope>NUCLEOTIDE SEQUENCE [LARGE SCALE GENOMIC DNA]</scope>
    <source>
        <strain evidence="8">cv. DH-PKW</strain>
        <tissue evidence="7">Leaves</tissue>
    </source>
</reference>
<dbReference type="Proteomes" id="UP000317650">
    <property type="component" value="Chromosome 8"/>
</dbReference>
<evidence type="ECO:0000256" key="1">
    <source>
        <dbReference type="ARBA" id="ARBA00003291"/>
    </source>
</evidence>
<evidence type="ECO:0000259" key="6">
    <source>
        <dbReference type="PROSITE" id="PS50222"/>
    </source>
</evidence>
<feature type="region of interest" description="Disordered" evidence="5">
    <location>
        <begin position="1"/>
        <end position="22"/>
    </location>
</feature>
<dbReference type="Pfam" id="PF13499">
    <property type="entry name" value="EF-hand_7"/>
    <property type="match status" value="1"/>
</dbReference>
<feature type="domain" description="EF-hand" evidence="6">
    <location>
        <begin position="30"/>
        <end position="65"/>
    </location>
</feature>
<proteinExistence type="predicted"/>
<dbReference type="InterPro" id="IPR039647">
    <property type="entry name" value="EF_hand_pair_protein_CML-like"/>
</dbReference>
<accession>A0A4S8K0N8</accession>
<evidence type="ECO:0000256" key="2">
    <source>
        <dbReference type="ARBA" id="ARBA00022723"/>
    </source>
</evidence>
<keyword evidence="2" id="KW-0479">Metal-binding</keyword>
<dbReference type="PROSITE" id="PS00018">
    <property type="entry name" value="EF_HAND_1"/>
    <property type="match status" value="3"/>
</dbReference>
<comment type="caution">
    <text evidence="7">The sequence shown here is derived from an EMBL/GenBank/DDBJ whole genome shotgun (WGS) entry which is preliminary data.</text>
</comment>
<dbReference type="EMBL" id="PYDT01000002">
    <property type="protein sequence ID" value="THU68208.1"/>
    <property type="molecule type" value="Genomic_DNA"/>
</dbReference>
<keyword evidence="4" id="KW-0106">Calcium</keyword>
<evidence type="ECO:0000256" key="5">
    <source>
        <dbReference type="SAM" id="MobiDB-lite"/>
    </source>
</evidence>
<evidence type="ECO:0000256" key="3">
    <source>
        <dbReference type="ARBA" id="ARBA00022737"/>
    </source>
</evidence>
<protein>
    <recommendedName>
        <fullName evidence="6">EF-hand domain-containing protein</fullName>
    </recommendedName>
</protein>
<dbReference type="SUPFAM" id="SSF47473">
    <property type="entry name" value="EF-hand"/>
    <property type="match status" value="1"/>
</dbReference>
<keyword evidence="3" id="KW-0677">Repeat</keyword>
<dbReference type="Gene3D" id="1.10.238.10">
    <property type="entry name" value="EF-hand"/>
    <property type="match status" value="2"/>
</dbReference>
<feature type="domain" description="EF-hand" evidence="6">
    <location>
        <begin position="115"/>
        <end position="150"/>
    </location>
</feature>
<feature type="domain" description="EF-hand" evidence="6">
    <location>
        <begin position="153"/>
        <end position="188"/>
    </location>
</feature>
<dbReference type="SMART" id="SM00054">
    <property type="entry name" value="EFh"/>
    <property type="match status" value="3"/>
</dbReference>
<organism evidence="7 8">
    <name type="scientific">Musa balbisiana</name>
    <name type="common">Banana</name>
    <dbReference type="NCBI Taxonomy" id="52838"/>
    <lineage>
        <taxon>Eukaryota</taxon>
        <taxon>Viridiplantae</taxon>
        <taxon>Streptophyta</taxon>
        <taxon>Embryophyta</taxon>
        <taxon>Tracheophyta</taxon>
        <taxon>Spermatophyta</taxon>
        <taxon>Magnoliopsida</taxon>
        <taxon>Liliopsida</taxon>
        <taxon>Zingiberales</taxon>
        <taxon>Musaceae</taxon>
        <taxon>Musa</taxon>
    </lineage>
</organism>
<dbReference type="PROSITE" id="PS50222">
    <property type="entry name" value="EF_HAND_2"/>
    <property type="match status" value="3"/>
</dbReference>
<sequence>MEKGAKADIRQPAQTLGRPSPSFRLRSESLNALRLRRVFDLFDHNGDGEITVEELALALDRLGLGTSPDELRPTVAAYIPPGRAGLAFEEFESLHRDLGDSLFGASDAIGETHGEGEEDMREAFRVFDEDGDGFISASELQAVLVKLGLAEGRSIVRVQEMICSVDQDSDGRVDFGEFKHMMQGITVRGA</sequence>
<dbReference type="Pfam" id="PF13405">
    <property type="entry name" value="EF-hand_6"/>
    <property type="match status" value="1"/>
</dbReference>
<evidence type="ECO:0000313" key="8">
    <source>
        <dbReference type="Proteomes" id="UP000317650"/>
    </source>
</evidence>
<gene>
    <name evidence="7" type="ORF">C4D60_Mb08t01490</name>
</gene>
<dbReference type="InterPro" id="IPR002048">
    <property type="entry name" value="EF_hand_dom"/>
</dbReference>
<dbReference type="InterPro" id="IPR018247">
    <property type="entry name" value="EF_Hand_1_Ca_BS"/>
</dbReference>
<name>A0A4S8K0N8_MUSBA</name>
<evidence type="ECO:0000256" key="4">
    <source>
        <dbReference type="ARBA" id="ARBA00022837"/>
    </source>
</evidence>
<evidence type="ECO:0000313" key="7">
    <source>
        <dbReference type="EMBL" id="THU68208.1"/>
    </source>
</evidence>
<dbReference type="AlphaFoldDB" id="A0A4S8K0N8"/>
<dbReference type="STRING" id="52838.A0A4S8K0N8"/>
<dbReference type="GO" id="GO:0005509">
    <property type="term" value="F:calcium ion binding"/>
    <property type="evidence" value="ECO:0007669"/>
    <property type="project" value="InterPro"/>
</dbReference>
<dbReference type="InterPro" id="IPR011992">
    <property type="entry name" value="EF-hand-dom_pair"/>
</dbReference>
<dbReference type="CDD" id="cd00051">
    <property type="entry name" value="EFh"/>
    <property type="match status" value="1"/>
</dbReference>
<keyword evidence="8" id="KW-1185">Reference proteome</keyword>